<keyword evidence="5" id="KW-0732">Signal</keyword>
<keyword evidence="6" id="KW-0677">Repeat</keyword>
<evidence type="ECO:0000259" key="17">
    <source>
        <dbReference type="PROSITE" id="PS50011"/>
    </source>
</evidence>
<sequence length="408" mass="45076">MGTVTQIEAVTQKEAISTKVKVRARARKSSLLTPESLEYKLGDLQAATNNFSKDNKIGRGGFGIVYKGTLQNGQQLAVKRLSNGSGQGDKEFQTEVVLLAKLQHRNLARLLGYCLDDDEALLVYEFVTNKSLDYFLFDSKKREELNWPCRLKIIKGVARGMMYLHEDSPIRTMHRDLKAANVLLDAKMCPKIADFGLARICDVEQTHINPTRVVGTHGYMAPEYLFHGQFSAKSDIYAFGVLVLEIICGRRIGSTFSNQSGSESLLSYVWRCWEDDNPLDIMDPILRSDSFPSDEVKKCVQLGLLCVQENGNLRPTMSTIIHALNSTYGCFALAMPQHPAFIYSGSSHQSTTISSKPQIVGPVNASSRPDFMARVVSEAEMGSAKAAVALGPIGFSARRLRQRISGPG</sequence>
<dbReference type="InterPro" id="IPR017441">
    <property type="entry name" value="Protein_kinase_ATP_BS"/>
</dbReference>
<dbReference type="Proteomes" id="UP001443914">
    <property type="component" value="Unassembled WGS sequence"/>
</dbReference>
<comment type="caution">
    <text evidence="18">The sequence shown here is derived from an EMBL/GenBank/DDBJ whole genome shotgun (WGS) entry which is preliminary data.</text>
</comment>
<evidence type="ECO:0000256" key="8">
    <source>
        <dbReference type="ARBA" id="ARBA00022777"/>
    </source>
</evidence>
<evidence type="ECO:0000256" key="13">
    <source>
        <dbReference type="ARBA" id="ARBA00023180"/>
    </source>
</evidence>
<keyword evidence="13" id="KW-0325">Glycoprotein</keyword>
<evidence type="ECO:0000256" key="9">
    <source>
        <dbReference type="ARBA" id="ARBA00022840"/>
    </source>
</evidence>
<dbReference type="EMBL" id="JBDFQZ010000013">
    <property type="protein sequence ID" value="KAK9668329.1"/>
    <property type="molecule type" value="Genomic_DNA"/>
</dbReference>
<evidence type="ECO:0000256" key="6">
    <source>
        <dbReference type="ARBA" id="ARBA00022737"/>
    </source>
</evidence>
<evidence type="ECO:0000256" key="15">
    <source>
        <dbReference type="ARBA" id="ARBA00047951"/>
    </source>
</evidence>
<keyword evidence="10" id="KW-1133">Transmembrane helix</keyword>
<feature type="domain" description="Protein kinase" evidence="17">
    <location>
        <begin position="51"/>
        <end position="341"/>
    </location>
</feature>
<dbReference type="PROSITE" id="PS00107">
    <property type="entry name" value="PROTEIN_KINASE_ATP"/>
    <property type="match status" value="1"/>
</dbReference>
<dbReference type="SUPFAM" id="SSF56112">
    <property type="entry name" value="Protein kinase-like (PK-like)"/>
    <property type="match status" value="1"/>
</dbReference>
<keyword evidence="8" id="KW-0418">Kinase</keyword>
<evidence type="ECO:0000256" key="12">
    <source>
        <dbReference type="ARBA" id="ARBA00023170"/>
    </source>
</evidence>
<gene>
    <name evidence="18" type="ORF">RND81_13G052200</name>
</gene>
<dbReference type="InterPro" id="IPR000719">
    <property type="entry name" value="Prot_kinase_dom"/>
</dbReference>
<dbReference type="PANTHER" id="PTHR27006">
    <property type="entry name" value="PROMASTIGOTE SURFACE ANTIGEN PROTEIN PSA"/>
    <property type="match status" value="1"/>
</dbReference>
<dbReference type="GO" id="GO:0005524">
    <property type="term" value="F:ATP binding"/>
    <property type="evidence" value="ECO:0007669"/>
    <property type="project" value="UniProtKB-UniRule"/>
</dbReference>
<dbReference type="GO" id="GO:0016020">
    <property type="term" value="C:membrane"/>
    <property type="evidence" value="ECO:0007669"/>
    <property type="project" value="UniProtKB-SubCell"/>
</dbReference>
<dbReference type="FunFam" id="3.30.200.20:FF:000142">
    <property type="entry name" value="Cysteine-rich receptor-like protein kinase 10"/>
    <property type="match status" value="1"/>
</dbReference>
<keyword evidence="7 16" id="KW-0547">Nucleotide-binding</keyword>
<evidence type="ECO:0000256" key="10">
    <source>
        <dbReference type="ARBA" id="ARBA00022989"/>
    </source>
</evidence>
<keyword evidence="9 16" id="KW-0067">ATP-binding</keyword>
<keyword evidence="12" id="KW-0675">Receptor</keyword>
<dbReference type="GO" id="GO:0004674">
    <property type="term" value="F:protein serine/threonine kinase activity"/>
    <property type="evidence" value="ECO:0007669"/>
    <property type="project" value="UniProtKB-KW"/>
</dbReference>
<reference evidence="18" key="1">
    <citation type="submission" date="2024-03" db="EMBL/GenBank/DDBJ databases">
        <title>WGS assembly of Saponaria officinalis var. Norfolk2.</title>
        <authorList>
            <person name="Jenkins J."/>
            <person name="Shu S."/>
            <person name="Grimwood J."/>
            <person name="Barry K."/>
            <person name="Goodstein D."/>
            <person name="Schmutz J."/>
            <person name="Leebens-Mack J."/>
            <person name="Osbourn A."/>
        </authorList>
    </citation>
    <scope>NUCLEOTIDE SEQUENCE [LARGE SCALE GENOMIC DNA]</scope>
    <source>
        <strain evidence="18">JIC</strain>
    </source>
</reference>
<feature type="binding site" evidence="16">
    <location>
        <position position="79"/>
    </location>
    <ligand>
        <name>ATP</name>
        <dbReference type="ChEBI" id="CHEBI:30616"/>
    </ligand>
</feature>
<dbReference type="GO" id="GO:0006950">
    <property type="term" value="P:response to stress"/>
    <property type="evidence" value="ECO:0007669"/>
    <property type="project" value="UniProtKB-ARBA"/>
</dbReference>
<evidence type="ECO:0000256" key="5">
    <source>
        <dbReference type="ARBA" id="ARBA00022729"/>
    </source>
</evidence>
<evidence type="ECO:0000256" key="4">
    <source>
        <dbReference type="ARBA" id="ARBA00022692"/>
    </source>
</evidence>
<comment type="catalytic activity">
    <reaction evidence="15">
        <text>L-threonyl-[protein] + ATP = O-phospho-L-threonyl-[protein] + ADP + H(+)</text>
        <dbReference type="Rhea" id="RHEA:46608"/>
        <dbReference type="Rhea" id="RHEA-COMP:11060"/>
        <dbReference type="Rhea" id="RHEA-COMP:11605"/>
        <dbReference type="ChEBI" id="CHEBI:15378"/>
        <dbReference type="ChEBI" id="CHEBI:30013"/>
        <dbReference type="ChEBI" id="CHEBI:30616"/>
        <dbReference type="ChEBI" id="CHEBI:61977"/>
        <dbReference type="ChEBI" id="CHEBI:456216"/>
    </reaction>
</comment>
<organism evidence="18 19">
    <name type="scientific">Saponaria officinalis</name>
    <name type="common">Common soapwort</name>
    <name type="synonym">Lychnis saponaria</name>
    <dbReference type="NCBI Taxonomy" id="3572"/>
    <lineage>
        <taxon>Eukaryota</taxon>
        <taxon>Viridiplantae</taxon>
        <taxon>Streptophyta</taxon>
        <taxon>Embryophyta</taxon>
        <taxon>Tracheophyta</taxon>
        <taxon>Spermatophyta</taxon>
        <taxon>Magnoliopsida</taxon>
        <taxon>eudicotyledons</taxon>
        <taxon>Gunneridae</taxon>
        <taxon>Pentapetalae</taxon>
        <taxon>Caryophyllales</taxon>
        <taxon>Caryophyllaceae</taxon>
        <taxon>Caryophylleae</taxon>
        <taxon>Saponaria</taxon>
    </lineage>
</organism>
<dbReference type="Gene3D" id="1.10.510.10">
    <property type="entry name" value="Transferase(Phosphotransferase) domain 1"/>
    <property type="match status" value="1"/>
</dbReference>
<evidence type="ECO:0000313" key="18">
    <source>
        <dbReference type="EMBL" id="KAK9668329.1"/>
    </source>
</evidence>
<comment type="catalytic activity">
    <reaction evidence="14">
        <text>L-seryl-[protein] + ATP = O-phospho-L-seryl-[protein] + ADP + H(+)</text>
        <dbReference type="Rhea" id="RHEA:17989"/>
        <dbReference type="Rhea" id="RHEA-COMP:9863"/>
        <dbReference type="Rhea" id="RHEA-COMP:11604"/>
        <dbReference type="ChEBI" id="CHEBI:15378"/>
        <dbReference type="ChEBI" id="CHEBI:29999"/>
        <dbReference type="ChEBI" id="CHEBI:30616"/>
        <dbReference type="ChEBI" id="CHEBI:83421"/>
        <dbReference type="ChEBI" id="CHEBI:456216"/>
    </reaction>
</comment>
<name>A0AAW1GYS7_SAPOF</name>
<evidence type="ECO:0000256" key="11">
    <source>
        <dbReference type="ARBA" id="ARBA00023136"/>
    </source>
</evidence>
<keyword evidence="19" id="KW-1185">Reference proteome</keyword>
<dbReference type="InterPro" id="IPR001245">
    <property type="entry name" value="Ser-Thr/Tyr_kinase_cat_dom"/>
</dbReference>
<dbReference type="FunFam" id="1.10.510.10:FF:000129">
    <property type="entry name" value="cysteine-rich receptor-like protein kinase 10"/>
    <property type="match status" value="1"/>
</dbReference>
<evidence type="ECO:0000256" key="2">
    <source>
        <dbReference type="ARBA" id="ARBA00022527"/>
    </source>
</evidence>
<keyword evidence="3" id="KW-0808">Transferase</keyword>
<dbReference type="Pfam" id="PF07714">
    <property type="entry name" value="PK_Tyr_Ser-Thr"/>
    <property type="match status" value="1"/>
</dbReference>
<comment type="subcellular location">
    <subcellularLocation>
        <location evidence="1">Membrane</location>
        <topology evidence="1">Single-pass membrane protein</topology>
    </subcellularLocation>
</comment>
<evidence type="ECO:0000313" key="19">
    <source>
        <dbReference type="Proteomes" id="UP001443914"/>
    </source>
</evidence>
<dbReference type="AlphaFoldDB" id="A0AAW1GYS7"/>
<keyword evidence="11" id="KW-0472">Membrane</keyword>
<dbReference type="Gene3D" id="3.30.200.20">
    <property type="entry name" value="Phosphorylase Kinase, domain 1"/>
    <property type="match status" value="1"/>
</dbReference>
<accession>A0AAW1GYS7</accession>
<evidence type="ECO:0000256" key="1">
    <source>
        <dbReference type="ARBA" id="ARBA00004167"/>
    </source>
</evidence>
<dbReference type="SMART" id="SM00220">
    <property type="entry name" value="S_TKc"/>
    <property type="match status" value="1"/>
</dbReference>
<keyword evidence="4" id="KW-0812">Transmembrane</keyword>
<keyword evidence="2" id="KW-0723">Serine/threonine-protein kinase</keyword>
<evidence type="ECO:0000256" key="14">
    <source>
        <dbReference type="ARBA" id="ARBA00047558"/>
    </source>
</evidence>
<dbReference type="CDD" id="cd14066">
    <property type="entry name" value="STKc_IRAK"/>
    <property type="match status" value="1"/>
</dbReference>
<dbReference type="InterPro" id="IPR011009">
    <property type="entry name" value="Kinase-like_dom_sf"/>
</dbReference>
<evidence type="ECO:0000256" key="16">
    <source>
        <dbReference type="PROSITE-ProRule" id="PRU10141"/>
    </source>
</evidence>
<dbReference type="PROSITE" id="PS50011">
    <property type="entry name" value="PROTEIN_KINASE_DOM"/>
    <property type="match status" value="1"/>
</dbReference>
<dbReference type="PANTHER" id="PTHR27006:SF606">
    <property type="entry name" value="INTERLEUKIN-1 RECEPTOR-ASSOCIATED KINASE 4"/>
    <property type="match status" value="1"/>
</dbReference>
<protein>
    <recommendedName>
        <fullName evidence="17">Protein kinase domain-containing protein</fullName>
    </recommendedName>
</protein>
<proteinExistence type="predicted"/>
<evidence type="ECO:0000256" key="3">
    <source>
        <dbReference type="ARBA" id="ARBA00022679"/>
    </source>
</evidence>
<evidence type="ECO:0000256" key="7">
    <source>
        <dbReference type="ARBA" id="ARBA00022741"/>
    </source>
</evidence>